<dbReference type="InterPro" id="IPR029045">
    <property type="entry name" value="ClpP/crotonase-like_dom_sf"/>
</dbReference>
<sequence>MMVSLIKNIPFASLFHNGNRIVTQSFSSNTLVHLETDMKEVIVKYLDGKDNGIAVLGLNRPKTRNAFGKNLLSQLNHAISTIKQDDKLRVLIIRSLVPFVFCSGADLRERLKMNKSEVSEFVTSLRNVMNDIESIPIPVISAIDGIALGGGLELALATDIRIAALEAKLGLVETKLAIIPGAGGTQRLPRIVGSAIAKELIYAARILNGQQAKNINLINEAVSQNKNGDAAYQAALLLAREILPNGPIGVKLAKEAISKGMEVPIKDGLEIEKACYNKVIDTEDRLEGLSAFTAKRVPIYREM</sequence>
<dbReference type="Gene3D" id="3.90.226.10">
    <property type="entry name" value="2-enoyl-CoA Hydratase, Chain A, domain 1"/>
    <property type="match status" value="1"/>
</dbReference>
<keyword evidence="2" id="KW-0456">Lyase</keyword>
<dbReference type="PROSITE" id="PS00166">
    <property type="entry name" value="ENOYL_COA_HYDRATASE"/>
    <property type="match status" value="1"/>
</dbReference>
<dbReference type="GeneID" id="107071361"/>
<dbReference type="CDD" id="cd06558">
    <property type="entry name" value="crotonase-like"/>
    <property type="match status" value="1"/>
</dbReference>
<accession>A0ABM1J013</accession>
<dbReference type="InterPro" id="IPR001753">
    <property type="entry name" value="Enoyl-CoA_hydra/iso"/>
</dbReference>
<dbReference type="SUPFAM" id="SSF52096">
    <property type="entry name" value="ClpP/crotonase"/>
    <property type="match status" value="1"/>
</dbReference>
<protein>
    <submittedName>
        <fullName evidence="5">Methylglutaconyl-CoA hydratase, mitochondrial</fullName>
    </submittedName>
</protein>
<evidence type="ECO:0000313" key="5">
    <source>
        <dbReference type="RefSeq" id="XP_015185800.1"/>
    </source>
</evidence>
<gene>
    <name evidence="5" type="primary">LOC107071361</name>
</gene>
<dbReference type="InterPro" id="IPR014748">
    <property type="entry name" value="Enoyl-CoA_hydra_C"/>
</dbReference>
<keyword evidence="4" id="KW-1185">Reference proteome</keyword>
<comment type="similarity">
    <text evidence="1 3">Belongs to the enoyl-CoA hydratase/isomerase family.</text>
</comment>
<name>A0ABM1J013_POLDO</name>
<reference evidence="5" key="1">
    <citation type="submission" date="2025-08" db="UniProtKB">
        <authorList>
            <consortium name="RefSeq"/>
        </authorList>
    </citation>
    <scope>IDENTIFICATION</scope>
    <source>
        <tissue evidence="5">Whole body</tissue>
    </source>
</reference>
<dbReference type="RefSeq" id="XP_015185800.1">
    <property type="nucleotide sequence ID" value="XM_015330314.1"/>
</dbReference>
<dbReference type="PANTHER" id="PTHR11941">
    <property type="entry name" value="ENOYL-COA HYDRATASE-RELATED"/>
    <property type="match status" value="1"/>
</dbReference>
<dbReference type="Proteomes" id="UP000694924">
    <property type="component" value="Unplaced"/>
</dbReference>
<evidence type="ECO:0000256" key="2">
    <source>
        <dbReference type="ARBA" id="ARBA00023239"/>
    </source>
</evidence>
<dbReference type="InterPro" id="IPR018376">
    <property type="entry name" value="Enoyl-CoA_hyd/isom_CS"/>
</dbReference>
<dbReference type="Gene3D" id="1.10.12.10">
    <property type="entry name" value="Lyase 2-enoyl-coa Hydratase, Chain A, domain 2"/>
    <property type="match status" value="1"/>
</dbReference>
<evidence type="ECO:0000313" key="4">
    <source>
        <dbReference type="Proteomes" id="UP000694924"/>
    </source>
</evidence>
<proteinExistence type="inferred from homology"/>
<organism evidence="4 5">
    <name type="scientific">Polistes dominula</name>
    <name type="common">European paper wasp</name>
    <name type="synonym">Vespa dominula</name>
    <dbReference type="NCBI Taxonomy" id="743375"/>
    <lineage>
        <taxon>Eukaryota</taxon>
        <taxon>Metazoa</taxon>
        <taxon>Ecdysozoa</taxon>
        <taxon>Arthropoda</taxon>
        <taxon>Hexapoda</taxon>
        <taxon>Insecta</taxon>
        <taxon>Pterygota</taxon>
        <taxon>Neoptera</taxon>
        <taxon>Endopterygota</taxon>
        <taxon>Hymenoptera</taxon>
        <taxon>Apocrita</taxon>
        <taxon>Aculeata</taxon>
        <taxon>Vespoidea</taxon>
        <taxon>Vespidae</taxon>
        <taxon>Polistinae</taxon>
        <taxon>Polistini</taxon>
        <taxon>Polistes</taxon>
    </lineage>
</organism>
<dbReference type="PANTHER" id="PTHR11941:SF171">
    <property type="entry name" value="SD19268P"/>
    <property type="match status" value="1"/>
</dbReference>
<dbReference type="Pfam" id="PF00378">
    <property type="entry name" value="ECH_1"/>
    <property type="match status" value="1"/>
</dbReference>
<evidence type="ECO:0000256" key="3">
    <source>
        <dbReference type="RuleBase" id="RU003707"/>
    </source>
</evidence>
<evidence type="ECO:0000256" key="1">
    <source>
        <dbReference type="ARBA" id="ARBA00005254"/>
    </source>
</evidence>